<keyword evidence="2" id="KW-1185">Reference proteome</keyword>
<dbReference type="AlphaFoldDB" id="A0A091DZP7"/>
<dbReference type="EMBL" id="KN121399">
    <property type="protein sequence ID" value="KFO36562.1"/>
    <property type="molecule type" value="Genomic_DNA"/>
</dbReference>
<dbReference type="Proteomes" id="UP000028990">
    <property type="component" value="Unassembled WGS sequence"/>
</dbReference>
<sequence>MVFLMRTWLFSWSLEEELRASLSLVMAAVLVKGALIFTVSITPWLQCRSLTLVAQILHPWNRISGFHHYPLGLPGADPRYRQAWVIAMGSRLLPGLMENIALDSRSSTGLVWDIAVGSRLLAGFFGSLDFLYSSAFDMLGDYYKRIL</sequence>
<evidence type="ECO:0000313" key="1">
    <source>
        <dbReference type="EMBL" id="KFO36562.1"/>
    </source>
</evidence>
<protein>
    <submittedName>
        <fullName evidence="1">Uncharacterized protein</fullName>
    </submittedName>
</protein>
<organism evidence="1 2">
    <name type="scientific">Fukomys damarensis</name>
    <name type="common">Damaraland mole rat</name>
    <name type="synonym">Cryptomys damarensis</name>
    <dbReference type="NCBI Taxonomy" id="885580"/>
    <lineage>
        <taxon>Eukaryota</taxon>
        <taxon>Metazoa</taxon>
        <taxon>Chordata</taxon>
        <taxon>Craniata</taxon>
        <taxon>Vertebrata</taxon>
        <taxon>Euteleostomi</taxon>
        <taxon>Mammalia</taxon>
        <taxon>Eutheria</taxon>
        <taxon>Euarchontoglires</taxon>
        <taxon>Glires</taxon>
        <taxon>Rodentia</taxon>
        <taxon>Hystricomorpha</taxon>
        <taxon>Bathyergidae</taxon>
        <taxon>Fukomys</taxon>
    </lineage>
</organism>
<evidence type="ECO:0000313" key="2">
    <source>
        <dbReference type="Proteomes" id="UP000028990"/>
    </source>
</evidence>
<name>A0A091DZP7_FUKDA</name>
<accession>A0A091DZP7</accession>
<reference evidence="1 2" key="1">
    <citation type="submission" date="2013-11" db="EMBL/GenBank/DDBJ databases">
        <title>The Damaraland mole rat (Fukomys damarensis) genome and evolution of African mole rats.</title>
        <authorList>
            <person name="Gladyshev V.N."/>
            <person name="Fang X."/>
        </authorList>
    </citation>
    <scope>NUCLEOTIDE SEQUENCE [LARGE SCALE GENOMIC DNA]</scope>
    <source>
        <tissue evidence="1">Liver</tissue>
    </source>
</reference>
<proteinExistence type="predicted"/>
<gene>
    <name evidence="1" type="ORF">H920_02016</name>
</gene>